<accession>A0A540WIE7</accession>
<keyword evidence="2" id="KW-1185">Reference proteome</keyword>
<comment type="caution">
    <text evidence="1">The sequence shown here is derived from an EMBL/GenBank/DDBJ whole genome shotgun (WGS) entry which is preliminary data.</text>
</comment>
<evidence type="ECO:0000313" key="2">
    <source>
        <dbReference type="Proteomes" id="UP000315369"/>
    </source>
</evidence>
<name>A0A540WIE7_9BACT</name>
<proteinExistence type="predicted"/>
<protein>
    <submittedName>
        <fullName evidence="1">Uncharacterized protein</fullName>
    </submittedName>
</protein>
<reference evidence="1 2" key="1">
    <citation type="submission" date="2019-06" db="EMBL/GenBank/DDBJ databases">
        <authorList>
            <person name="Livingstone P."/>
            <person name="Whitworth D."/>
        </authorList>
    </citation>
    <scope>NUCLEOTIDE SEQUENCE [LARGE SCALE GENOMIC DNA]</scope>
    <source>
        <strain evidence="1 2">AM401</strain>
    </source>
</reference>
<sequence length="116" mass="13307">MNSFGPEEFVTILRKTMLAIAGVDHVFEGFTTDETWNGWEAPYFDRDEGLKIASVMTVLAYDSAQDAFILDLRKLEPQEDDYRPDIFPGQNTEEGWLYPVGSWCWCWIDVDDQSAA</sequence>
<dbReference type="EMBL" id="VIFM01000488">
    <property type="protein sequence ID" value="TQF08667.1"/>
    <property type="molecule type" value="Genomic_DNA"/>
</dbReference>
<dbReference type="Proteomes" id="UP000315369">
    <property type="component" value="Unassembled WGS sequence"/>
</dbReference>
<organism evidence="1 2">
    <name type="scientific">Myxococcus llanfairpwllgwyngyllgogerychwyrndrobwllllantysiliogogogochensis</name>
    <dbReference type="NCBI Taxonomy" id="2590453"/>
    <lineage>
        <taxon>Bacteria</taxon>
        <taxon>Pseudomonadati</taxon>
        <taxon>Myxococcota</taxon>
        <taxon>Myxococcia</taxon>
        <taxon>Myxococcales</taxon>
        <taxon>Cystobacterineae</taxon>
        <taxon>Myxococcaceae</taxon>
        <taxon>Myxococcus</taxon>
    </lineage>
</organism>
<evidence type="ECO:0000313" key="1">
    <source>
        <dbReference type="EMBL" id="TQF08667.1"/>
    </source>
</evidence>
<dbReference type="AlphaFoldDB" id="A0A540WIE7"/>
<gene>
    <name evidence="1" type="ORF">FJV41_48675</name>
</gene>